<feature type="domain" description="GFO/IDH/MocA-like oxidoreductase" evidence="5">
    <location>
        <begin position="151"/>
        <end position="266"/>
    </location>
</feature>
<dbReference type="PANTHER" id="PTHR43593">
    <property type="match status" value="1"/>
</dbReference>
<evidence type="ECO:0000256" key="2">
    <source>
        <dbReference type="ARBA" id="ARBA00023027"/>
    </source>
</evidence>
<feature type="domain" description="Gfo/Idh/MocA-like oxidoreductase N-terminal" evidence="4">
    <location>
        <begin position="22"/>
        <end position="143"/>
    </location>
</feature>
<reference evidence="6 7" key="1">
    <citation type="journal article" date="2017" name="Int. J. Syst. Evol. Microbiol.">
        <title>Pseudokineococcus basanitobsidens sp. nov., isolated from volcanic rock.</title>
        <authorList>
            <person name="Lee D.W."/>
            <person name="Park M.Y."/>
            <person name="Kim J.J."/>
            <person name="Kim B.S."/>
        </authorList>
    </citation>
    <scope>NUCLEOTIDE SEQUENCE [LARGE SCALE GENOMIC DNA]</scope>
    <source>
        <strain evidence="6 7">DSM 103726</strain>
    </source>
</reference>
<protein>
    <recommendedName>
        <fullName evidence="3">Inositol 2-dehydrogenase</fullName>
        <ecNumber evidence="3">1.1.1.18</ecNumber>
    </recommendedName>
    <alternativeName>
        <fullName evidence="3">Myo-inositol 2-dehydrogenase</fullName>
        <shortName evidence="3">MI 2-dehydrogenase</shortName>
    </alternativeName>
</protein>
<evidence type="ECO:0000259" key="5">
    <source>
        <dbReference type="Pfam" id="PF22725"/>
    </source>
</evidence>
<dbReference type="Pfam" id="PF22725">
    <property type="entry name" value="GFO_IDH_MocA_C3"/>
    <property type="match status" value="1"/>
</dbReference>
<dbReference type="InterPro" id="IPR050424">
    <property type="entry name" value="Gfo-Idh-MocA_inositol_DH"/>
</dbReference>
<dbReference type="EMBL" id="JBBIAA010000001">
    <property type="protein sequence ID" value="MEJ5943943.1"/>
    <property type="molecule type" value="Genomic_DNA"/>
</dbReference>
<evidence type="ECO:0000256" key="3">
    <source>
        <dbReference type="HAMAP-Rule" id="MF_01671"/>
    </source>
</evidence>
<dbReference type="Gene3D" id="3.30.360.10">
    <property type="entry name" value="Dihydrodipicolinate Reductase, domain 2"/>
    <property type="match status" value="1"/>
</dbReference>
<keyword evidence="2 3" id="KW-0520">NAD</keyword>
<comment type="function">
    <text evidence="3">Involved in the oxidation of myo-inositol (MI) to 2-keto-myo-inositol (2KMI or 2-inosose).</text>
</comment>
<dbReference type="Proteomes" id="UP001387100">
    <property type="component" value="Unassembled WGS sequence"/>
</dbReference>
<gene>
    <name evidence="3" type="primary">iolG</name>
    <name evidence="6" type="ORF">WDZ17_01360</name>
</gene>
<name>A0ABU8RFZ5_9ACTN</name>
<comment type="caution">
    <text evidence="6">The sequence shown here is derived from an EMBL/GenBank/DDBJ whole genome shotgun (WGS) entry which is preliminary data.</text>
</comment>
<dbReference type="PANTHER" id="PTHR43593:SF1">
    <property type="entry name" value="INOSITOL 2-DEHYDROGENASE"/>
    <property type="match status" value="1"/>
</dbReference>
<comment type="catalytic activity">
    <reaction evidence="3">
        <text>myo-inositol + NAD(+) = scyllo-inosose + NADH + H(+)</text>
        <dbReference type="Rhea" id="RHEA:16949"/>
        <dbReference type="ChEBI" id="CHEBI:15378"/>
        <dbReference type="ChEBI" id="CHEBI:17268"/>
        <dbReference type="ChEBI" id="CHEBI:17811"/>
        <dbReference type="ChEBI" id="CHEBI:57540"/>
        <dbReference type="ChEBI" id="CHEBI:57945"/>
        <dbReference type="EC" id="1.1.1.18"/>
    </reaction>
</comment>
<keyword evidence="1 3" id="KW-0560">Oxidoreductase</keyword>
<dbReference type="Gene3D" id="3.40.50.720">
    <property type="entry name" value="NAD(P)-binding Rossmann-like Domain"/>
    <property type="match status" value="1"/>
</dbReference>
<accession>A0ABU8RFZ5</accession>
<dbReference type="EC" id="1.1.1.18" evidence="3"/>
<evidence type="ECO:0000256" key="1">
    <source>
        <dbReference type="ARBA" id="ARBA00023002"/>
    </source>
</evidence>
<dbReference type="SUPFAM" id="SSF51735">
    <property type="entry name" value="NAD(P)-binding Rossmann-fold domains"/>
    <property type="match status" value="1"/>
</dbReference>
<dbReference type="InterPro" id="IPR036291">
    <property type="entry name" value="NAD(P)-bd_dom_sf"/>
</dbReference>
<dbReference type="HAMAP" id="MF_01671">
    <property type="entry name" value="IolG"/>
    <property type="match status" value="1"/>
</dbReference>
<comment type="subunit">
    <text evidence="3">Homotetramer.</text>
</comment>
<evidence type="ECO:0000313" key="7">
    <source>
        <dbReference type="Proteomes" id="UP001387100"/>
    </source>
</evidence>
<dbReference type="RefSeq" id="WP_339573333.1">
    <property type="nucleotide sequence ID" value="NZ_JBBIAA010000001.1"/>
</dbReference>
<keyword evidence="7" id="KW-1185">Reference proteome</keyword>
<evidence type="ECO:0000313" key="6">
    <source>
        <dbReference type="EMBL" id="MEJ5943943.1"/>
    </source>
</evidence>
<dbReference type="InterPro" id="IPR023794">
    <property type="entry name" value="MI/DCI_dehydrogenase"/>
</dbReference>
<organism evidence="6 7">
    <name type="scientific">Pseudokineococcus basanitobsidens</name>
    <dbReference type="NCBI Taxonomy" id="1926649"/>
    <lineage>
        <taxon>Bacteria</taxon>
        <taxon>Bacillati</taxon>
        <taxon>Actinomycetota</taxon>
        <taxon>Actinomycetes</taxon>
        <taxon>Kineosporiales</taxon>
        <taxon>Kineosporiaceae</taxon>
        <taxon>Pseudokineococcus</taxon>
    </lineage>
</organism>
<comment type="similarity">
    <text evidence="3">Belongs to the Gfo/Idh/MocA family.</text>
</comment>
<dbReference type="InterPro" id="IPR055170">
    <property type="entry name" value="GFO_IDH_MocA-like_dom"/>
</dbReference>
<dbReference type="InterPro" id="IPR000683">
    <property type="entry name" value="Gfo/Idh/MocA-like_OxRdtase_N"/>
</dbReference>
<evidence type="ECO:0000259" key="4">
    <source>
        <dbReference type="Pfam" id="PF01408"/>
    </source>
</evidence>
<dbReference type="SUPFAM" id="SSF55347">
    <property type="entry name" value="Glyceraldehyde-3-phosphate dehydrogenase-like, C-terminal domain"/>
    <property type="match status" value="1"/>
</dbReference>
<sequence length="353" mass="36683">MTTAPAAAATAPAGTAPGEGDLRVAVLGVGMMGADHVRRLATRVVGARPVVVADAYAATAHRVAAAHDGVRVAQDPLAAIADPEVDAVVVATPGSTHEELVLACLERGLPVLCEKPLTTEPDSSLRLVHAERATGRRLVQVGFMRRFDEEYAALRALVAGGELGAPLMLHCAHRNAAVPAHFDSEMVVLDSLVHEVDATRFLLGEEVTAITVLHPTSRRDAPAGLSDPTFALLETAGGRLVDVELSVSTGVGYEVRTELVAEGGTAMIGLDRGPLVATSTGRRGRAIPPTFVERFAQAYDTEVQVWADAARAGTTDGPTTWDGYAAAAVCAAGVASLRGGGVRVEVELDEEAR</sequence>
<proteinExistence type="inferred from homology"/>
<dbReference type="Pfam" id="PF01408">
    <property type="entry name" value="GFO_IDH_MocA"/>
    <property type="match status" value="1"/>
</dbReference>